<keyword evidence="5 9" id="KW-0812">Transmembrane</keyword>
<feature type="transmembrane region" description="Helical" evidence="9">
    <location>
        <begin position="9"/>
        <end position="28"/>
    </location>
</feature>
<dbReference type="GO" id="GO:0005886">
    <property type="term" value="C:plasma membrane"/>
    <property type="evidence" value="ECO:0007669"/>
    <property type="project" value="UniProtKB-SubCell"/>
</dbReference>
<dbReference type="GO" id="GO:0032217">
    <property type="term" value="F:riboflavin transmembrane transporter activity"/>
    <property type="evidence" value="ECO:0007669"/>
    <property type="project" value="UniProtKB-UniRule"/>
</dbReference>
<dbReference type="PANTHER" id="PTHR38438:SF1">
    <property type="entry name" value="RIBOFLAVIN TRANSPORTER RIBU"/>
    <property type="match status" value="1"/>
</dbReference>
<feature type="transmembrane region" description="Helical" evidence="9">
    <location>
        <begin position="192"/>
        <end position="211"/>
    </location>
</feature>
<keyword evidence="3 8" id="KW-0813">Transport</keyword>
<evidence type="ECO:0000256" key="1">
    <source>
        <dbReference type="ARBA" id="ARBA00004651"/>
    </source>
</evidence>
<proteinExistence type="inferred from homology"/>
<dbReference type="InterPro" id="IPR025720">
    <property type="entry name" value="RibU"/>
</dbReference>
<evidence type="ECO:0000256" key="2">
    <source>
        <dbReference type="ARBA" id="ARBA00005540"/>
    </source>
</evidence>
<dbReference type="EMBL" id="JADING010000105">
    <property type="protein sequence ID" value="MBO8414560.1"/>
    <property type="molecule type" value="Genomic_DNA"/>
</dbReference>
<organism evidence="10 11">
    <name type="scientific">Candidatus Scatoplasma merdavium</name>
    <dbReference type="NCBI Taxonomy" id="2840932"/>
    <lineage>
        <taxon>Bacteria</taxon>
        <taxon>Bacillati</taxon>
        <taxon>Bacillota</taxon>
        <taxon>Bacilli</taxon>
        <taxon>Bacillales</taxon>
        <taxon>Candidatus Scatoplasma</taxon>
    </lineage>
</organism>
<evidence type="ECO:0000256" key="6">
    <source>
        <dbReference type="ARBA" id="ARBA00022989"/>
    </source>
</evidence>
<feature type="transmembrane region" description="Helical" evidence="9">
    <location>
        <begin position="119"/>
        <end position="145"/>
    </location>
</feature>
<dbReference type="InterPro" id="IPR024529">
    <property type="entry name" value="ECF_trnsprt_substrate-spec"/>
</dbReference>
<name>A0A9D9D7N8_9BACL</name>
<keyword evidence="6 9" id="KW-1133">Transmembrane helix</keyword>
<evidence type="ECO:0000256" key="9">
    <source>
        <dbReference type="SAM" id="Phobius"/>
    </source>
</evidence>
<sequence>MRRNSSELIYKMAIIAMLSALGVVLMLYCKLPYPFASWNEIEFSDTTILVGYVVAGWPGGIAVAVIKTLVHMLIMPQSTGAPFIGDLAAFIASMAYLFALVISSHLLRLFNKGLKFRLVGYVFVAFFVAAVMTIANLLFITPTFLAGNGTYTTCFNPNSVEKVVTALDSLGFHFNYFICIVVIYLPFNFLKAALVCGVYEILFNTLIFQVLKKNPKVQKFFRKDSNKEIKEQEDK</sequence>
<evidence type="ECO:0000256" key="4">
    <source>
        <dbReference type="ARBA" id="ARBA00022475"/>
    </source>
</evidence>
<feature type="transmembrane region" description="Helical" evidence="9">
    <location>
        <begin position="87"/>
        <end position="107"/>
    </location>
</feature>
<comment type="similarity">
    <text evidence="2 8">Belongs to the prokaryotic riboflavin transporter (P-RFT) (TC 2.A.87) family.</text>
</comment>
<comment type="subcellular location">
    <subcellularLocation>
        <location evidence="1">Cell membrane</location>
        <topology evidence="1">Multi-pass membrane protein</topology>
    </subcellularLocation>
</comment>
<keyword evidence="7 8" id="KW-0472">Membrane</keyword>
<evidence type="ECO:0000256" key="3">
    <source>
        <dbReference type="ARBA" id="ARBA00022448"/>
    </source>
</evidence>
<accession>A0A9D9D7N8</accession>
<protein>
    <recommendedName>
        <fullName evidence="8">Riboflavin transporter</fullName>
    </recommendedName>
</protein>
<evidence type="ECO:0000313" key="10">
    <source>
        <dbReference type="EMBL" id="MBO8414560.1"/>
    </source>
</evidence>
<dbReference type="Gene3D" id="1.10.1760.20">
    <property type="match status" value="1"/>
</dbReference>
<gene>
    <name evidence="10" type="ORF">IAC78_03725</name>
</gene>
<reference evidence="10" key="2">
    <citation type="journal article" date="2021" name="PeerJ">
        <title>Extensive microbial diversity within the chicken gut microbiome revealed by metagenomics and culture.</title>
        <authorList>
            <person name="Gilroy R."/>
            <person name="Ravi A."/>
            <person name="Getino M."/>
            <person name="Pursley I."/>
            <person name="Horton D.L."/>
            <person name="Alikhan N.F."/>
            <person name="Baker D."/>
            <person name="Gharbi K."/>
            <person name="Hall N."/>
            <person name="Watson M."/>
            <person name="Adriaenssens E.M."/>
            <person name="Foster-Nyarko E."/>
            <person name="Jarju S."/>
            <person name="Secka A."/>
            <person name="Antonio M."/>
            <person name="Oren A."/>
            <person name="Chaudhuri R.R."/>
            <person name="La Ragione R."/>
            <person name="Hildebrand F."/>
            <person name="Pallen M.J."/>
        </authorList>
    </citation>
    <scope>NUCLEOTIDE SEQUENCE</scope>
    <source>
        <strain evidence="10">1748</strain>
    </source>
</reference>
<dbReference type="Proteomes" id="UP000823629">
    <property type="component" value="Unassembled WGS sequence"/>
</dbReference>
<dbReference type="PIRSF" id="PIRSF037778">
    <property type="entry name" value="UCP037778_transp_RibU"/>
    <property type="match status" value="1"/>
</dbReference>
<dbReference type="AlphaFoldDB" id="A0A9D9D7N8"/>
<feature type="transmembrane region" description="Helical" evidence="9">
    <location>
        <begin position="166"/>
        <end position="186"/>
    </location>
</feature>
<evidence type="ECO:0000256" key="7">
    <source>
        <dbReference type="ARBA" id="ARBA00023136"/>
    </source>
</evidence>
<comment type="caution">
    <text evidence="10">The sequence shown here is derived from an EMBL/GenBank/DDBJ whole genome shotgun (WGS) entry which is preliminary data.</text>
</comment>
<evidence type="ECO:0000256" key="5">
    <source>
        <dbReference type="ARBA" id="ARBA00022692"/>
    </source>
</evidence>
<feature type="transmembrane region" description="Helical" evidence="9">
    <location>
        <begin position="48"/>
        <end position="66"/>
    </location>
</feature>
<comment type="function">
    <text evidence="8">Probably a riboflavin-binding protein that interacts with the energy-coupling factor (ECF) ABC-transporter complex.</text>
</comment>
<dbReference type="Pfam" id="PF12822">
    <property type="entry name" value="ECF_trnsprt"/>
    <property type="match status" value="1"/>
</dbReference>
<evidence type="ECO:0000256" key="8">
    <source>
        <dbReference type="PIRNR" id="PIRNR037778"/>
    </source>
</evidence>
<reference evidence="10" key="1">
    <citation type="submission" date="2020-10" db="EMBL/GenBank/DDBJ databases">
        <authorList>
            <person name="Gilroy R."/>
        </authorList>
    </citation>
    <scope>NUCLEOTIDE SEQUENCE</scope>
    <source>
        <strain evidence="10">1748</strain>
    </source>
</reference>
<dbReference type="PANTHER" id="PTHR38438">
    <property type="entry name" value="RIBOFLAVIN TRANSPORTER RIBU"/>
    <property type="match status" value="1"/>
</dbReference>
<evidence type="ECO:0000313" key="11">
    <source>
        <dbReference type="Proteomes" id="UP000823629"/>
    </source>
</evidence>
<keyword evidence="4 8" id="KW-1003">Cell membrane</keyword>